<sequence length="73" mass="8221">MPADPPERRDLRSALAKEGRLYLLALLCAVPGALAVWWTDSFWVGALVCLTFLGVLGSALFVYERRRQERDGR</sequence>
<proteinExistence type="predicted"/>
<dbReference type="RefSeq" id="WP_114126555.1">
    <property type="nucleotide sequence ID" value="NZ_QOUI01000005.1"/>
</dbReference>
<feature type="transmembrane region" description="Helical" evidence="1">
    <location>
        <begin position="21"/>
        <end position="38"/>
    </location>
</feature>
<keyword evidence="1" id="KW-1133">Transmembrane helix</keyword>
<keyword evidence="1" id="KW-0812">Transmembrane</keyword>
<keyword evidence="3" id="KW-1185">Reference proteome</keyword>
<dbReference type="Proteomes" id="UP000252770">
    <property type="component" value="Unassembled WGS sequence"/>
</dbReference>
<dbReference type="AlphaFoldDB" id="A0A367YVF5"/>
<gene>
    <name evidence="2" type="ORF">DT076_10235</name>
</gene>
<organism evidence="2 3">
    <name type="scientific">Desertihabitans brevis</name>
    <dbReference type="NCBI Taxonomy" id="2268447"/>
    <lineage>
        <taxon>Bacteria</taxon>
        <taxon>Bacillati</taxon>
        <taxon>Actinomycetota</taxon>
        <taxon>Actinomycetes</taxon>
        <taxon>Propionibacteriales</taxon>
        <taxon>Propionibacteriaceae</taxon>
        <taxon>Desertihabitans</taxon>
    </lineage>
</organism>
<comment type="caution">
    <text evidence="2">The sequence shown here is derived from an EMBL/GenBank/DDBJ whole genome shotgun (WGS) entry which is preliminary data.</text>
</comment>
<reference evidence="2 3" key="1">
    <citation type="submission" date="2018-07" db="EMBL/GenBank/DDBJ databases">
        <title>Desertimonas flava gen. nov. sp. nov.</title>
        <authorList>
            <person name="Liu S."/>
        </authorList>
    </citation>
    <scope>NUCLEOTIDE SEQUENCE [LARGE SCALE GENOMIC DNA]</scope>
    <source>
        <strain evidence="2 3">16Sb5-5</strain>
    </source>
</reference>
<feature type="transmembrane region" description="Helical" evidence="1">
    <location>
        <begin position="44"/>
        <end position="63"/>
    </location>
</feature>
<keyword evidence="1" id="KW-0472">Membrane</keyword>
<evidence type="ECO:0000313" key="3">
    <source>
        <dbReference type="Proteomes" id="UP000252770"/>
    </source>
</evidence>
<evidence type="ECO:0000313" key="2">
    <source>
        <dbReference type="EMBL" id="RCK69798.1"/>
    </source>
</evidence>
<protein>
    <submittedName>
        <fullName evidence="2">Uncharacterized protein</fullName>
    </submittedName>
</protein>
<accession>A0A367YVF5</accession>
<dbReference type="EMBL" id="QOUI01000005">
    <property type="protein sequence ID" value="RCK69798.1"/>
    <property type="molecule type" value="Genomic_DNA"/>
</dbReference>
<name>A0A367YVF5_9ACTN</name>
<evidence type="ECO:0000256" key="1">
    <source>
        <dbReference type="SAM" id="Phobius"/>
    </source>
</evidence>